<keyword evidence="2" id="KW-1185">Reference proteome</keyword>
<dbReference type="RefSeq" id="WP_004679450.1">
    <property type="nucleotide sequence ID" value="NZ_RAXT01000085.1"/>
</dbReference>
<protein>
    <submittedName>
        <fullName evidence="1">Uncharacterized protein</fullName>
    </submittedName>
</protein>
<evidence type="ECO:0000313" key="2">
    <source>
        <dbReference type="Proteomes" id="UP000280405"/>
    </source>
</evidence>
<comment type="caution">
    <text evidence="1">The sequence shown here is derived from an EMBL/GenBank/DDBJ whole genome shotgun (WGS) entry which is preliminary data.</text>
</comment>
<evidence type="ECO:0000313" key="1">
    <source>
        <dbReference type="EMBL" id="RKG33311.1"/>
    </source>
</evidence>
<name>A0A3A8EWQ9_9GAMM</name>
<dbReference type="EMBL" id="RAXT01000085">
    <property type="protein sequence ID" value="RKG33311.1"/>
    <property type="molecule type" value="Genomic_DNA"/>
</dbReference>
<sequence length="102" mass="11927">MIYDVKLHGENYNFINEKNETIATGFFVYIFVESDDIKEVESLAISKLMQNELYVENIKPAETIKYSISIESIEKLNENSLNNNTLSEFILYKEDDIKENFS</sequence>
<organism evidence="1 2">
    <name type="scientific">Acinetobacter rongchengensis</name>
    <dbReference type="NCBI Taxonomy" id="2419601"/>
    <lineage>
        <taxon>Bacteria</taxon>
        <taxon>Pseudomonadati</taxon>
        <taxon>Pseudomonadota</taxon>
        <taxon>Gammaproteobacteria</taxon>
        <taxon>Moraxellales</taxon>
        <taxon>Moraxellaceae</taxon>
        <taxon>Acinetobacter</taxon>
    </lineage>
</organism>
<dbReference type="AlphaFoldDB" id="A0A3A8EWQ9"/>
<reference evidence="1 2" key="1">
    <citation type="submission" date="2018-09" db="EMBL/GenBank/DDBJ databases">
        <title>The draft genome of Acinetobacter spp. strains.</title>
        <authorList>
            <person name="Qin J."/>
            <person name="Feng Y."/>
            <person name="Zong Z."/>
        </authorList>
    </citation>
    <scope>NUCLEOTIDE SEQUENCE [LARGE SCALE GENOMIC DNA]</scope>
    <source>
        <strain evidence="1 2">WCHAc060115</strain>
    </source>
</reference>
<proteinExistence type="predicted"/>
<gene>
    <name evidence="1" type="ORF">D7V20_18000</name>
</gene>
<accession>A0A3A8EWQ9</accession>
<dbReference type="Proteomes" id="UP000280405">
    <property type="component" value="Unassembled WGS sequence"/>
</dbReference>